<keyword evidence="2" id="KW-1003">Cell membrane</keyword>
<evidence type="ECO:0000313" key="7">
    <source>
        <dbReference type="EMBL" id="ATX71588.1"/>
    </source>
</evidence>
<dbReference type="KEGG" id="scla:SCLARK_001833"/>
<feature type="transmembrane region" description="Helical" evidence="6">
    <location>
        <begin position="219"/>
        <end position="237"/>
    </location>
</feature>
<reference evidence="7 8" key="1">
    <citation type="submission" date="2017-11" db="EMBL/GenBank/DDBJ databases">
        <title>Complete genome sequence of Spiroplasma clarkii CN-5 (DSM 19994).</title>
        <authorList>
            <person name="Tsai Y.-M."/>
            <person name="Chang A."/>
            <person name="Lo W.-S."/>
            <person name="Kuo C.-H."/>
        </authorList>
    </citation>
    <scope>NUCLEOTIDE SEQUENCE [LARGE SCALE GENOMIC DNA]</scope>
    <source>
        <strain evidence="7 8">CN-5</strain>
    </source>
</reference>
<keyword evidence="3 6" id="KW-0812">Transmembrane</keyword>
<evidence type="ECO:0000256" key="3">
    <source>
        <dbReference type="ARBA" id="ARBA00022692"/>
    </source>
</evidence>
<gene>
    <name evidence="7" type="ORF">SCLAR_v1c12900</name>
</gene>
<feature type="transmembrane region" description="Helical" evidence="6">
    <location>
        <begin position="12"/>
        <end position="33"/>
    </location>
</feature>
<dbReference type="Proteomes" id="UP000231179">
    <property type="component" value="Chromosome"/>
</dbReference>
<dbReference type="Pfam" id="PF02653">
    <property type="entry name" value="BPD_transp_2"/>
    <property type="match status" value="1"/>
</dbReference>
<evidence type="ECO:0000256" key="1">
    <source>
        <dbReference type="ARBA" id="ARBA00004651"/>
    </source>
</evidence>
<feature type="transmembrane region" description="Helical" evidence="6">
    <location>
        <begin position="72"/>
        <end position="94"/>
    </location>
</feature>
<evidence type="ECO:0000256" key="4">
    <source>
        <dbReference type="ARBA" id="ARBA00022989"/>
    </source>
</evidence>
<evidence type="ECO:0000313" key="8">
    <source>
        <dbReference type="Proteomes" id="UP000231179"/>
    </source>
</evidence>
<dbReference type="GO" id="GO:0022857">
    <property type="term" value="F:transmembrane transporter activity"/>
    <property type="evidence" value="ECO:0007669"/>
    <property type="project" value="InterPro"/>
</dbReference>
<organism evidence="7 8">
    <name type="scientific">Spiroplasma clarkii</name>
    <dbReference type="NCBI Taxonomy" id="2139"/>
    <lineage>
        <taxon>Bacteria</taxon>
        <taxon>Bacillati</taxon>
        <taxon>Mycoplasmatota</taxon>
        <taxon>Mollicutes</taxon>
        <taxon>Entomoplasmatales</taxon>
        <taxon>Spiroplasmataceae</taxon>
        <taxon>Spiroplasma</taxon>
    </lineage>
</organism>
<evidence type="ECO:0000256" key="5">
    <source>
        <dbReference type="ARBA" id="ARBA00023136"/>
    </source>
</evidence>
<feature type="transmembrane region" description="Helical" evidence="6">
    <location>
        <begin position="274"/>
        <end position="290"/>
    </location>
</feature>
<accession>A0A1Y0L2P3</accession>
<dbReference type="PANTHER" id="PTHR43370">
    <property type="entry name" value="SUGAR ABC TRANSPORTER INTEGRAL MEMBRANE PROTEIN-RELATED"/>
    <property type="match status" value="1"/>
</dbReference>
<name>A0A1Y0L2P3_9MOLU</name>
<feature type="transmembrane region" description="Helical" evidence="6">
    <location>
        <begin position="244"/>
        <end position="262"/>
    </location>
</feature>
<feature type="transmembrane region" description="Helical" evidence="6">
    <location>
        <begin position="40"/>
        <end position="60"/>
    </location>
</feature>
<keyword evidence="8" id="KW-1185">Reference proteome</keyword>
<dbReference type="InterPro" id="IPR001851">
    <property type="entry name" value="ABC_transp_permease"/>
</dbReference>
<dbReference type="PANTHER" id="PTHR43370:SF1">
    <property type="entry name" value="GUANOSINE ABC TRANSPORTER PERMEASE PROTEIN NUPQ"/>
    <property type="match status" value="1"/>
</dbReference>
<dbReference type="EMBL" id="CP024870">
    <property type="protein sequence ID" value="ATX71588.1"/>
    <property type="molecule type" value="Genomic_DNA"/>
</dbReference>
<comment type="subcellular location">
    <subcellularLocation>
        <location evidence="1">Cell membrane</location>
        <topology evidence="1">Multi-pass membrane protein</topology>
    </subcellularLocation>
</comment>
<keyword evidence="5 6" id="KW-0472">Membrane</keyword>
<dbReference type="RefSeq" id="WP_169921867.1">
    <property type="nucleotide sequence ID" value="NZ_CP015819.1"/>
</dbReference>
<dbReference type="AlphaFoldDB" id="A0A1Y0L2P3"/>
<feature type="transmembrane region" description="Helical" evidence="6">
    <location>
        <begin position="145"/>
        <end position="165"/>
    </location>
</feature>
<dbReference type="CDD" id="cd06580">
    <property type="entry name" value="TM_PBP1_transp_TpRbsC_like"/>
    <property type="match status" value="1"/>
</dbReference>
<feature type="transmembrane region" description="Helical" evidence="6">
    <location>
        <begin position="194"/>
        <end position="213"/>
    </location>
</feature>
<keyword evidence="4 6" id="KW-1133">Transmembrane helix</keyword>
<feature type="transmembrane region" description="Helical" evidence="6">
    <location>
        <begin position="106"/>
        <end position="125"/>
    </location>
</feature>
<sequence>MTISLLSSGTFPYLMGTTSSFFVVFLLAALASMFSERSGVVNLGVEGYMTIGALTFAITTNKLYSGSDWTQVVGFLTAFIVAGIFSLLHIFASLKLKCDQIISGTAINLLAQGIGLFVVTSGVIGDPTKIDTFSFKISLDSNDIFTIYLIISMIIIAVMGIYFSLTRTGKRHIAAGENPNALEAAGISVLKYRFWCVMLSSAIAGIAGAFYVMNRTSGSFYGSVNGFGFLGLAIMIAGQWRIKFITLFSAIFALFFAIADVLPVMVTSFPQGDWVKALPFIFSLIAMMAISRMSKPPAASGVPYDKSAR</sequence>
<protein>
    <submittedName>
        <fullName evidence="7">Ribose/galactose ABC transporter permease</fullName>
    </submittedName>
</protein>
<proteinExistence type="predicted"/>
<evidence type="ECO:0000256" key="2">
    <source>
        <dbReference type="ARBA" id="ARBA00022475"/>
    </source>
</evidence>
<evidence type="ECO:0000256" key="6">
    <source>
        <dbReference type="SAM" id="Phobius"/>
    </source>
</evidence>
<dbReference type="GO" id="GO:0005886">
    <property type="term" value="C:plasma membrane"/>
    <property type="evidence" value="ECO:0007669"/>
    <property type="project" value="UniProtKB-SubCell"/>
</dbReference>